<evidence type="ECO:0000256" key="2">
    <source>
        <dbReference type="SAM" id="MobiDB-lite"/>
    </source>
</evidence>
<evidence type="ECO:0008006" key="5">
    <source>
        <dbReference type="Google" id="ProtNLM"/>
    </source>
</evidence>
<comment type="caution">
    <text evidence="3">The sequence shown here is derived from an EMBL/GenBank/DDBJ whole genome shotgun (WGS) entry which is preliminary data.</text>
</comment>
<evidence type="ECO:0000313" key="4">
    <source>
        <dbReference type="Proteomes" id="UP001627154"/>
    </source>
</evidence>
<feature type="compositionally biased region" description="Polar residues" evidence="2">
    <location>
        <begin position="307"/>
        <end position="330"/>
    </location>
</feature>
<dbReference type="PROSITE" id="PS50890">
    <property type="entry name" value="PUA"/>
    <property type="match status" value="1"/>
</dbReference>
<feature type="compositionally biased region" description="Low complexity" evidence="2">
    <location>
        <begin position="279"/>
        <end position="305"/>
    </location>
</feature>
<sequence length="367" mass="41325">MSNEVEQLKVEIERQKLHRKEERAEFERAVNDLRAQVQVQLQQNAASQNTTGSYTSDEAFSNALFALTQAMEVQSRTITHTEGRSAQLEEMLPLATTQNLIREFNGTEDPEKARAWMTELTNTKTLYNWSDNMTLGIGKAKLKGAAWKWLLTKGEQIQTLRDFKNHFENTFTYSRSKSEQLKNMVQRVQGHRENLTKYVIDKVWLCSGLGFSVSEIRDEIATGLWSKDYAQQITTRDYASTDDILKDLIKMEVIAENRKGRIFDQRKSANTSTKYSEKNSGSNGSSYAASSWNSSSSGGKSTAPSHTAASQHQTSESGAEVNNTPANESSDIVFMKRQPIRQCHRIISAFGHREAAASQQMSCALQP</sequence>
<evidence type="ECO:0000256" key="1">
    <source>
        <dbReference type="SAM" id="Coils"/>
    </source>
</evidence>
<keyword evidence="4" id="KW-1185">Reference proteome</keyword>
<keyword evidence="1" id="KW-0175">Coiled coil</keyword>
<evidence type="ECO:0000313" key="3">
    <source>
        <dbReference type="EMBL" id="KAL3401717.1"/>
    </source>
</evidence>
<dbReference type="AlphaFoldDB" id="A0ABD2X8L5"/>
<feature type="coiled-coil region" evidence="1">
    <location>
        <begin position="5"/>
        <end position="43"/>
    </location>
</feature>
<accession>A0ABD2X8L5</accession>
<organism evidence="3 4">
    <name type="scientific">Trichogramma kaykai</name>
    <dbReference type="NCBI Taxonomy" id="54128"/>
    <lineage>
        <taxon>Eukaryota</taxon>
        <taxon>Metazoa</taxon>
        <taxon>Ecdysozoa</taxon>
        <taxon>Arthropoda</taxon>
        <taxon>Hexapoda</taxon>
        <taxon>Insecta</taxon>
        <taxon>Pterygota</taxon>
        <taxon>Neoptera</taxon>
        <taxon>Endopterygota</taxon>
        <taxon>Hymenoptera</taxon>
        <taxon>Apocrita</taxon>
        <taxon>Proctotrupomorpha</taxon>
        <taxon>Chalcidoidea</taxon>
        <taxon>Trichogrammatidae</taxon>
        <taxon>Trichogramma</taxon>
    </lineage>
</organism>
<dbReference type="Proteomes" id="UP001627154">
    <property type="component" value="Unassembled WGS sequence"/>
</dbReference>
<name>A0ABD2X8L5_9HYME</name>
<gene>
    <name evidence="3" type="ORF">TKK_005081</name>
</gene>
<proteinExistence type="predicted"/>
<reference evidence="3 4" key="1">
    <citation type="journal article" date="2024" name="bioRxiv">
        <title>A reference genome for Trichogramma kaykai: A tiny desert-dwelling parasitoid wasp with competing sex-ratio distorters.</title>
        <authorList>
            <person name="Culotta J."/>
            <person name="Lindsey A.R."/>
        </authorList>
    </citation>
    <scope>NUCLEOTIDE SEQUENCE [LARGE SCALE GENOMIC DNA]</scope>
    <source>
        <strain evidence="3 4">KSX58</strain>
    </source>
</reference>
<feature type="region of interest" description="Disordered" evidence="2">
    <location>
        <begin position="265"/>
        <end position="333"/>
    </location>
</feature>
<dbReference type="EMBL" id="JBJJXI010000043">
    <property type="protein sequence ID" value="KAL3401717.1"/>
    <property type="molecule type" value="Genomic_DNA"/>
</dbReference>
<protein>
    <recommendedName>
        <fullName evidence="5">Retrotransposon gag domain-containing protein</fullName>
    </recommendedName>
</protein>